<dbReference type="Proteomes" id="UP000828390">
    <property type="component" value="Unassembled WGS sequence"/>
</dbReference>
<organism evidence="8 9">
    <name type="scientific">Dreissena polymorpha</name>
    <name type="common">Zebra mussel</name>
    <name type="synonym">Mytilus polymorpha</name>
    <dbReference type="NCBI Taxonomy" id="45954"/>
    <lineage>
        <taxon>Eukaryota</taxon>
        <taxon>Metazoa</taxon>
        <taxon>Spiralia</taxon>
        <taxon>Lophotrochozoa</taxon>
        <taxon>Mollusca</taxon>
        <taxon>Bivalvia</taxon>
        <taxon>Autobranchia</taxon>
        <taxon>Heteroconchia</taxon>
        <taxon>Euheterodonta</taxon>
        <taxon>Imparidentia</taxon>
        <taxon>Neoheterodontei</taxon>
        <taxon>Myida</taxon>
        <taxon>Dreissenoidea</taxon>
        <taxon>Dreissenidae</taxon>
        <taxon>Dreissena</taxon>
    </lineage>
</organism>
<gene>
    <name evidence="8" type="ORF">DPMN_052933</name>
</gene>
<evidence type="ECO:0000256" key="1">
    <source>
        <dbReference type="ARBA" id="ARBA00022723"/>
    </source>
</evidence>
<dbReference type="InterPro" id="IPR009060">
    <property type="entry name" value="UBA-like_sf"/>
</dbReference>
<dbReference type="InterPro" id="IPR050784">
    <property type="entry name" value="IAP"/>
</dbReference>
<dbReference type="GO" id="GO:0043027">
    <property type="term" value="F:cysteine-type endopeptidase inhibitor activity involved in apoptotic process"/>
    <property type="evidence" value="ECO:0007669"/>
    <property type="project" value="TreeGrafter"/>
</dbReference>
<sequence>MQCKGQEFIDMVQAMRTRLDVTEQERHVSHNVNRGAQSSVNGTATNNNVTSYELPRQRTFKDDSDRALITTFIEMGFGRDLVLLALRKVTKNEIEGTSIMHDQVLEYLLQNIVPEKTDISPSTETKTSMKIKGTHNDKSRNDAKPKSTSVIDIKDVVEENYALKQQMTCKVCMDSAACVVFLPCGHMVTCEKCACALRKCAICRARIQGNVRAIIS</sequence>
<feature type="compositionally biased region" description="Polar residues" evidence="5">
    <location>
        <begin position="119"/>
        <end position="128"/>
    </location>
</feature>
<evidence type="ECO:0000256" key="2">
    <source>
        <dbReference type="ARBA" id="ARBA00022771"/>
    </source>
</evidence>
<dbReference type="PANTHER" id="PTHR10044:SF139">
    <property type="entry name" value="DEATH-ASSOCIATED INHIBITOR OF APOPTOSIS 2"/>
    <property type="match status" value="1"/>
</dbReference>
<evidence type="ECO:0000313" key="9">
    <source>
        <dbReference type="Proteomes" id="UP000828390"/>
    </source>
</evidence>
<dbReference type="GO" id="GO:0043066">
    <property type="term" value="P:negative regulation of apoptotic process"/>
    <property type="evidence" value="ECO:0007669"/>
    <property type="project" value="TreeGrafter"/>
</dbReference>
<evidence type="ECO:0000313" key="8">
    <source>
        <dbReference type="EMBL" id="KAH3727009.1"/>
    </source>
</evidence>
<reference evidence="8" key="1">
    <citation type="journal article" date="2019" name="bioRxiv">
        <title>The Genome of the Zebra Mussel, Dreissena polymorpha: A Resource for Invasive Species Research.</title>
        <authorList>
            <person name="McCartney M.A."/>
            <person name="Auch B."/>
            <person name="Kono T."/>
            <person name="Mallez S."/>
            <person name="Zhang Y."/>
            <person name="Obille A."/>
            <person name="Becker A."/>
            <person name="Abrahante J.E."/>
            <person name="Garbe J."/>
            <person name="Badalamenti J.P."/>
            <person name="Herman A."/>
            <person name="Mangelson H."/>
            <person name="Liachko I."/>
            <person name="Sullivan S."/>
            <person name="Sone E.D."/>
            <person name="Koren S."/>
            <person name="Silverstein K.A.T."/>
            <person name="Beckman K.B."/>
            <person name="Gohl D.M."/>
        </authorList>
    </citation>
    <scope>NUCLEOTIDE SEQUENCE</scope>
    <source>
        <strain evidence="8">Duluth1</strain>
        <tissue evidence="8">Whole animal</tissue>
    </source>
</reference>
<dbReference type="PROSITE" id="PS50089">
    <property type="entry name" value="ZF_RING_2"/>
    <property type="match status" value="1"/>
</dbReference>
<feature type="compositionally biased region" description="Polar residues" evidence="5">
    <location>
        <begin position="30"/>
        <end position="48"/>
    </location>
</feature>
<dbReference type="PANTHER" id="PTHR10044">
    <property type="entry name" value="INHIBITOR OF APOPTOSIS"/>
    <property type="match status" value="1"/>
</dbReference>
<evidence type="ECO:0000256" key="4">
    <source>
        <dbReference type="PROSITE-ProRule" id="PRU00175"/>
    </source>
</evidence>
<dbReference type="GO" id="GO:0005634">
    <property type="term" value="C:nucleus"/>
    <property type="evidence" value="ECO:0007669"/>
    <property type="project" value="TreeGrafter"/>
</dbReference>
<keyword evidence="2 4" id="KW-0863">Zinc-finger</keyword>
<feature type="region of interest" description="Disordered" evidence="5">
    <location>
        <begin position="119"/>
        <end position="147"/>
    </location>
</feature>
<dbReference type="InterPro" id="IPR015940">
    <property type="entry name" value="UBA"/>
</dbReference>
<dbReference type="Pfam" id="PF09288">
    <property type="entry name" value="UBA_3"/>
    <property type="match status" value="1"/>
</dbReference>
<dbReference type="InterPro" id="IPR001841">
    <property type="entry name" value="Znf_RING"/>
</dbReference>
<evidence type="ECO:0000259" key="6">
    <source>
        <dbReference type="PROSITE" id="PS50030"/>
    </source>
</evidence>
<accession>A0A9D4CKG7</accession>
<dbReference type="SUPFAM" id="SSF46934">
    <property type="entry name" value="UBA-like"/>
    <property type="match status" value="1"/>
</dbReference>
<dbReference type="AlphaFoldDB" id="A0A9D4CKG7"/>
<keyword evidence="3" id="KW-0862">Zinc</keyword>
<feature type="domain" description="RING-type" evidence="7">
    <location>
        <begin position="169"/>
        <end position="204"/>
    </location>
</feature>
<dbReference type="PROSITE" id="PS50030">
    <property type="entry name" value="UBA"/>
    <property type="match status" value="1"/>
</dbReference>
<dbReference type="GO" id="GO:0005737">
    <property type="term" value="C:cytoplasm"/>
    <property type="evidence" value="ECO:0007669"/>
    <property type="project" value="TreeGrafter"/>
</dbReference>
<proteinExistence type="predicted"/>
<dbReference type="EMBL" id="JAIWYP010000012">
    <property type="protein sequence ID" value="KAH3727009.1"/>
    <property type="molecule type" value="Genomic_DNA"/>
</dbReference>
<feature type="compositionally biased region" description="Basic and acidic residues" evidence="5">
    <location>
        <begin position="134"/>
        <end position="145"/>
    </location>
</feature>
<protein>
    <submittedName>
        <fullName evidence="8">Uncharacterized protein</fullName>
    </submittedName>
</protein>
<feature type="domain" description="UBA" evidence="6">
    <location>
        <begin position="61"/>
        <end position="111"/>
    </location>
</feature>
<comment type="caution">
    <text evidence="8">The sequence shown here is derived from an EMBL/GenBank/DDBJ whole genome shotgun (WGS) entry which is preliminary data.</text>
</comment>
<keyword evidence="1" id="KW-0479">Metal-binding</keyword>
<dbReference type="GO" id="GO:0008270">
    <property type="term" value="F:zinc ion binding"/>
    <property type="evidence" value="ECO:0007669"/>
    <property type="project" value="UniProtKB-KW"/>
</dbReference>
<keyword evidence="9" id="KW-1185">Reference proteome</keyword>
<reference evidence="8" key="2">
    <citation type="submission" date="2020-11" db="EMBL/GenBank/DDBJ databases">
        <authorList>
            <person name="McCartney M.A."/>
            <person name="Auch B."/>
            <person name="Kono T."/>
            <person name="Mallez S."/>
            <person name="Becker A."/>
            <person name="Gohl D.M."/>
            <person name="Silverstein K.A.T."/>
            <person name="Koren S."/>
            <person name="Bechman K.B."/>
            <person name="Herman A."/>
            <person name="Abrahante J.E."/>
            <person name="Garbe J."/>
        </authorList>
    </citation>
    <scope>NUCLEOTIDE SEQUENCE</scope>
    <source>
        <strain evidence="8">Duluth1</strain>
        <tissue evidence="8">Whole animal</tissue>
    </source>
</reference>
<dbReference type="InterPro" id="IPR015368">
    <property type="entry name" value="UBA_C_fun"/>
</dbReference>
<dbReference type="Gene3D" id="3.30.40.10">
    <property type="entry name" value="Zinc/RING finger domain, C3HC4 (zinc finger)"/>
    <property type="match status" value="1"/>
</dbReference>
<dbReference type="Pfam" id="PF13920">
    <property type="entry name" value="zf-C3HC4_3"/>
    <property type="match status" value="1"/>
</dbReference>
<dbReference type="FunFam" id="1.10.1170.10:FF:000002">
    <property type="entry name" value="Baculoviral IAP repeat containing 7"/>
    <property type="match status" value="1"/>
</dbReference>
<dbReference type="InterPro" id="IPR013083">
    <property type="entry name" value="Znf_RING/FYVE/PHD"/>
</dbReference>
<feature type="region of interest" description="Disordered" evidence="5">
    <location>
        <begin position="23"/>
        <end position="48"/>
    </location>
</feature>
<dbReference type="GO" id="GO:0051726">
    <property type="term" value="P:regulation of cell cycle"/>
    <property type="evidence" value="ECO:0007669"/>
    <property type="project" value="TreeGrafter"/>
</dbReference>
<dbReference type="SUPFAM" id="SSF57850">
    <property type="entry name" value="RING/U-box"/>
    <property type="match status" value="1"/>
</dbReference>
<evidence type="ECO:0000259" key="7">
    <source>
        <dbReference type="PROSITE" id="PS50089"/>
    </source>
</evidence>
<evidence type="ECO:0000256" key="5">
    <source>
        <dbReference type="SAM" id="MobiDB-lite"/>
    </source>
</evidence>
<evidence type="ECO:0000256" key="3">
    <source>
        <dbReference type="ARBA" id="ARBA00022833"/>
    </source>
</evidence>
<name>A0A9D4CKG7_DREPO</name>
<dbReference type="GO" id="GO:0061630">
    <property type="term" value="F:ubiquitin protein ligase activity"/>
    <property type="evidence" value="ECO:0007669"/>
    <property type="project" value="TreeGrafter"/>
</dbReference>
<dbReference type="GO" id="GO:0031398">
    <property type="term" value="P:positive regulation of protein ubiquitination"/>
    <property type="evidence" value="ECO:0007669"/>
    <property type="project" value="TreeGrafter"/>
</dbReference>